<reference evidence="1" key="2">
    <citation type="submission" date="2020-11" db="EMBL/GenBank/DDBJ databases">
        <authorList>
            <person name="McCartney M.A."/>
            <person name="Auch B."/>
            <person name="Kono T."/>
            <person name="Mallez S."/>
            <person name="Becker A."/>
            <person name="Gohl D.M."/>
            <person name="Silverstein K.A.T."/>
            <person name="Koren S."/>
            <person name="Bechman K.B."/>
            <person name="Herman A."/>
            <person name="Abrahante J.E."/>
            <person name="Garbe J."/>
        </authorList>
    </citation>
    <scope>NUCLEOTIDE SEQUENCE</scope>
    <source>
        <strain evidence="1">Duluth1</strain>
        <tissue evidence="1">Whole animal</tissue>
    </source>
</reference>
<comment type="caution">
    <text evidence="1">The sequence shown here is derived from an EMBL/GenBank/DDBJ whole genome shotgun (WGS) entry which is preliminary data.</text>
</comment>
<gene>
    <name evidence="1" type="ORF">DPMN_034417</name>
</gene>
<evidence type="ECO:0000313" key="1">
    <source>
        <dbReference type="EMBL" id="KAH3871223.1"/>
    </source>
</evidence>
<name>A0A9D4M6U8_DREPO</name>
<protein>
    <submittedName>
        <fullName evidence="1">Uncharacterized protein</fullName>
    </submittedName>
</protein>
<dbReference type="AlphaFoldDB" id="A0A9D4M6U8"/>
<dbReference type="EMBL" id="JAIWYP010000002">
    <property type="protein sequence ID" value="KAH3871223.1"/>
    <property type="molecule type" value="Genomic_DNA"/>
</dbReference>
<reference evidence="1" key="1">
    <citation type="journal article" date="2019" name="bioRxiv">
        <title>The Genome of the Zebra Mussel, Dreissena polymorpha: A Resource for Invasive Species Research.</title>
        <authorList>
            <person name="McCartney M.A."/>
            <person name="Auch B."/>
            <person name="Kono T."/>
            <person name="Mallez S."/>
            <person name="Zhang Y."/>
            <person name="Obille A."/>
            <person name="Becker A."/>
            <person name="Abrahante J.E."/>
            <person name="Garbe J."/>
            <person name="Badalamenti J.P."/>
            <person name="Herman A."/>
            <person name="Mangelson H."/>
            <person name="Liachko I."/>
            <person name="Sullivan S."/>
            <person name="Sone E.D."/>
            <person name="Koren S."/>
            <person name="Silverstein K.A.T."/>
            <person name="Beckman K.B."/>
            <person name="Gohl D.M."/>
        </authorList>
    </citation>
    <scope>NUCLEOTIDE SEQUENCE</scope>
    <source>
        <strain evidence="1">Duluth1</strain>
        <tissue evidence="1">Whole animal</tissue>
    </source>
</reference>
<organism evidence="1 2">
    <name type="scientific">Dreissena polymorpha</name>
    <name type="common">Zebra mussel</name>
    <name type="synonym">Mytilus polymorpha</name>
    <dbReference type="NCBI Taxonomy" id="45954"/>
    <lineage>
        <taxon>Eukaryota</taxon>
        <taxon>Metazoa</taxon>
        <taxon>Spiralia</taxon>
        <taxon>Lophotrochozoa</taxon>
        <taxon>Mollusca</taxon>
        <taxon>Bivalvia</taxon>
        <taxon>Autobranchia</taxon>
        <taxon>Heteroconchia</taxon>
        <taxon>Euheterodonta</taxon>
        <taxon>Imparidentia</taxon>
        <taxon>Neoheterodontei</taxon>
        <taxon>Myida</taxon>
        <taxon>Dreissenoidea</taxon>
        <taxon>Dreissenidae</taxon>
        <taxon>Dreissena</taxon>
    </lineage>
</organism>
<accession>A0A9D4M6U8</accession>
<dbReference type="Proteomes" id="UP000828390">
    <property type="component" value="Unassembled WGS sequence"/>
</dbReference>
<proteinExistence type="predicted"/>
<evidence type="ECO:0000313" key="2">
    <source>
        <dbReference type="Proteomes" id="UP000828390"/>
    </source>
</evidence>
<sequence>MHMSRYRHIKETMVANTIGFESRFLNAESLRLIVFIGTAKPAPNAVRWLHRQWIRVTSVNGPTYKLQPNLSTVLNGCRLGSPKPSV</sequence>
<keyword evidence="2" id="KW-1185">Reference proteome</keyword>